<dbReference type="InterPro" id="IPR019339">
    <property type="entry name" value="CIR_N_dom"/>
</dbReference>
<proteinExistence type="predicted"/>
<organism evidence="3 4">
    <name type="scientific">Exophiala mesophila</name>
    <name type="common">Black yeast-like fungus</name>
    <dbReference type="NCBI Taxonomy" id="212818"/>
    <lineage>
        <taxon>Eukaryota</taxon>
        <taxon>Fungi</taxon>
        <taxon>Dikarya</taxon>
        <taxon>Ascomycota</taxon>
        <taxon>Pezizomycotina</taxon>
        <taxon>Eurotiomycetes</taxon>
        <taxon>Chaetothyriomycetidae</taxon>
        <taxon>Chaetothyriales</taxon>
        <taxon>Herpotrichiellaceae</taxon>
        <taxon>Exophiala</taxon>
    </lineage>
</organism>
<dbReference type="VEuPathDB" id="FungiDB:PV10_02585"/>
<evidence type="ECO:0000313" key="3">
    <source>
        <dbReference type="EMBL" id="RVX66578.1"/>
    </source>
</evidence>
<feature type="compositionally biased region" description="Acidic residues" evidence="1">
    <location>
        <begin position="314"/>
        <end position="324"/>
    </location>
</feature>
<name>A0A438MSC7_EXOME</name>
<feature type="compositionally biased region" description="Basic and acidic residues" evidence="1">
    <location>
        <begin position="248"/>
        <end position="257"/>
    </location>
</feature>
<sequence>MPLHLLGKKSWNVYNPANIERVRRDEAEAKKQEEDAERKARQDEADDRLAILRGDKQSGPTERDIVEGSIDHRRSKKRKLIGEDDTDRDIRLAQQSQLQSNASVQSTLHRGQGDRAISLTDKKGNFSLIPQSQSEVQSRPRSRVDDNPTHFYLSSAATGQTSTGLHQPWYKTPKGEDQSQWGSTSPRRQKREAERLSTNDPLALMKRGVKKLRESERERQQWREQRERDLREVEDMARRERRRRKERQNHQDKPNHERKTHRRRHEDGEGPSRPRSDGNFKETDGESHRRHPRHHRRHHRNVEHTGSRKSAPSDVEDLDSLENFDLDKGHSRVDLPPDHDRHRRRRDKSDRERRDDRVQIPSESHPRQSSCHGAEKVHSTQSH</sequence>
<feature type="region of interest" description="Disordered" evidence="1">
    <location>
        <begin position="24"/>
        <end position="383"/>
    </location>
</feature>
<feature type="compositionally biased region" description="Basic residues" evidence="1">
    <location>
        <begin position="288"/>
        <end position="301"/>
    </location>
</feature>
<accession>A0A438MSC7</accession>
<feature type="compositionally biased region" description="Basic and acidic residues" evidence="1">
    <location>
        <begin position="373"/>
        <end position="383"/>
    </location>
</feature>
<dbReference type="Proteomes" id="UP000288859">
    <property type="component" value="Unassembled WGS sequence"/>
</dbReference>
<feature type="compositionally biased region" description="Basic and acidic residues" evidence="1">
    <location>
        <begin position="24"/>
        <end position="72"/>
    </location>
</feature>
<dbReference type="PANTHER" id="PTHR22093">
    <property type="entry name" value="LEUKOCYTE RECEPTOR CLUSTER LRC MEMBER 1"/>
    <property type="match status" value="1"/>
</dbReference>
<protein>
    <recommendedName>
        <fullName evidence="2">CBF1-interacting co-repressor CIR N-terminal domain-containing protein</fullName>
    </recommendedName>
</protein>
<feature type="compositionally biased region" description="Polar residues" evidence="1">
    <location>
        <begin position="155"/>
        <end position="165"/>
    </location>
</feature>
<evidence type="ECO:0000259" key="2">
    <source>
        <dbReference type="SMART" id="SM01083"/>
    </source>
</evidence>
<comment type="caution">
    <text evidence="3">The sequence shown here is derived from an EMBL/GenBank/DDBJ whole genome shotgun (WGS) entry which is preliminary data.</text>
</comment>
<feature type="compositionally biased region" description="Basic and acidic residues" evidence="1">
    <location>
        <begin position="265"/>
        <end position="287"/>
    </location>
</feature>
<dbReference type="AlphaFoldDB" id="A0A438MSC7"/>
<feature type="compositionally biased region" description="Basic and acidic residues" evidence="1">
    <location>
        <begin position="347"/>
        <end position="358"/>
    </location>
</feature>
<dbReference type="OrthoDB" id="2159131at2759"/>
<dbReference type="SMART" id="SM01083">
    <property type="entry name" value="Cir_N"/>
    <property type="match status" value="1"/>
</dbReference>
<dbReference type="EMBL" id="NAJM01000059">
    <property type="protein sequence ID" value="RVX66578.1"/>
    <property type="molecule type" value="Genomic_DNA"/>
</dbReference>
<feature type="domain" description="CBF1-interacting co-repressor CIR N-terminal" evidence="2">
    <location>
        <begin position="10"/>
        <end position="46"/>
    </location>
</feature>
<feature type="compositionally biased region" description="Basic and acidic residues" evidence="1">
    <location>
        <begin position="325"/>
        <end position="340"/>
    </location>
</feature>
<reference evidence="3 4" key="1">
    <citation type="submission" date="2017-03" db="EMBL/GenBank/DDBJ databases">
        <title>Genomes of endolithic fungi from Antarctica.</title>
        <authorList>
            <person name="Coleine C."/>
            <person name="Masonjones S."/>
            <person name="Stajich J.E."/>
        </authorList>
    </citation>
    <scope>NUCLEOTIDE SEQUENCE [LARGE SCALE GENOMIC DNA]</scope>
    <source>
        <strain evidence="3 4">CCFEE 6314</strain>
    </source>
</reference>
<evidence type="ECO:0000313" key="4">
    <source>
        <dbReference type="Proteomes" id="UP000288859"/>
    </source>
</evidence>
<dbReference type="InterPro" id="IPR039875">
    <property type="entry name" value="LENG1-like"/>
</dbReference>
<feature type="compositionally biased region" description="Low complexity" evidence="1">
    <location>
        <begin position="92"/>
        <end position="106"/>
    </location>
</feature>
<dbReference type="PANTHER" id="PTHR22093:SF0">
    <property type="entry name" value="LEUKOCYTE RECEPTOR CLUSTER MEMBER 1"/>
    <property type="match status" value="1"/>
</dbReference>
<evidence type="ECO:0000256" key="1">
    <source>
        <dbReference type="SAM" id="MobiDB-lite"/>
    </source>
</evidence>
<feature type="compositionally biased region" description="Basic and acidic residues" evidence="1">
    <location>
        <begin position="211"/>
        <end position="238"/>
    </location>
</feature>
<gene>
    <name evidence="3" type="ORF">B0A52_09455</name>
</gene>
<feature type="compositionally biased region" description="Polar residues" evidence="1">
    <location>
        <begin position="128"/>
        <end position="139"/>
    </location>
</feature>